<dbReference type="EMBL" id="KZ772681">
    <property type="protein sequence ID" value="PTQ47047.1"/>
    <property type="molecule type" value="Genomic_DNA"/>
</dbReference>
<evidence type="ECO:0000313" key="1">
    <source>
        <dbReference type="EMBL" id="PTQ47047.1"/>
    </source>
</evidence>
<dbReference type="Proteomes" id="UP000244005">
    <property type="component" value="Unassembled WGS sequence"/>
</dbReference>
<name>A0A2R6XLP8_MARPO</name>
<dbReference type="Gramene" id="Mp7g14530.1">
    <property type="protein sequence ID" value="Mp7g14530.1.cds"/>
    <property type="gene ID" value="Mp7g14530"/>
</dbReference>
<gene>
    <name evidence="1" type="ORF">MARPO_0009s0138</name>
</gene>
<accession>A0A2R6XLP8</accession>
<reference evidence="2" key="1">
    <citation type="journal article" date="2017" name="Cell">
        <title>Insights into land plant evolution garnered from the Marchantia polymorpha genome.</title>
        <authorList>
            <person name="Bowman J.L."/>
            <person name="Kohchi T."/>
            <person name="Yamato K.T."/>
            <person name="Jenkins J."/>
            <person name="Shu S."/>
            <person name="Ishizaki K."/>
            <person name="Yamaoka S."/>
            <person name="Nishihama R."/>
            <person name="Nakamura Y."/>
            <person name="Berger F."/>
            <person name="Adam C."/>
            <person name="Aki S.S."/>
            <person name="Althoff F."/>
            <person name="Araki T."/>
            <person name="Arteaga-Vazquez M.A."/>
            <person name="Balasubrmanian S."/>
            <person name="Barry K."/>
            <person name="Bauer D."/>
            <person name="Boehm C.R."/>
            <person name="Briginshaw L."/>
            <person name="Caballero-Perez J."/>
            <person name="Catarino B."/>
            <person name="Chen F."/>
            <person name="Chiyoda S."/>
            <person name="Chovatia M."/>
            <person name="Davies K.M."/>
            <person name="Delmans M."/>
            <person name="Demura T."/>
            <person name="Dierschke T."/>
            <person name="Dolan L."/>
            <person name="Dorantes-Acosta A.E."/>
            <person name="Eklund D.M."/>
            <person name="Florent S.N."/>
            <person name="Flores-Sandoval E."/>
            <person name="Fujiyama A."/>
            <person name="Fukuzawa H."/>
            <person name="Galik B."/>
            <person name="Grimanelli D."/>
            <person name="Grimwood J."/>
            <person name="Grossniklaus U."/>
            <person name="Hamada T."/>
            <person name="Haseloff J."/>
            <person name="Hetherington A.J."/>
            <person name="Higo A."/>
            <person name="Hirakawa Y."/>
            <person name="Hundley H.N."/>
            <person name="Ikeda Y."/>
            <person name="Inoue K."/>
            <person name="Inoue S.I."/>
            <person name="Ishida S."/>
            <person name="Jia Q."/>
            <person name="Kakita M."/>
            <person name="Kanazawa T."/>
            <person name="Kawai Y."/>
            <person name="Kawashima T."/>
            <person name="Kennedy M."/>
            <person name="Kinose K."/>
            <person name="Kinoshita T."/>
            <person name="Kohara Y."/>
            <person name="Koide E."/>
            <person name="Komatsu K."/>
            <person name="Kopischke S."/>
            <person name="Kubo M."/>
            <person name="Kyozuka J."/>
            <person name="Lagercrantz U."/>
            <person name="Lin S.S."/>
            <person name="Lindquist E."/>
            <person name="Lipzen A.M."/>
            <person name="Lu C.W."/>
            <person name="De Luna E."/>
            <person name="Martienssen R.A."/>
            <person name="Minamino N."/>
            <person name="Mizutani M."/>
            <person name="Mizutani M."/>
            <person name="Mochizuki N."/>
            <person name="Monte I."/>
            <person name="Mosher R."/>
            <person name="Nagasaki H."/>
            <person name="Nakagami H."/>
            <person name="Naramoto S."/>
            <person name="Nishitani K."/>
            <person name="Ohtani M."/>
            <person name="Okamoto T."/>
            <person name="Okumura M."/>
            <person name="Phillips J."/>
            <person name="Pollak B."/>
            <person name="Reinders A."/>
            <person name="Rovekamp M."/>
            <person name="Sano R."/>
            <person name="Sawa S."/>
            <person name="Schmid M.W."/>
            <person name="Shirakawa M."/>
            <person name="Solano R."/>
            <person name="Spunde A."/>
            <person name="Suetsugu N."/>
            <person name="Sugano S."/>
            <person name="Sugiyama A."/>
            <person name="Sun R."/>
            <person name="Suzuki Y."/>
            <person name="Takenaka M."/>
            <person name="Takezawa D."/>
            <person name="Tomogane H."/>
            <person name="Tsuzuki M."/>
            <person name="Ueda T."/>
            <person name="Umeda M."/>
            <person name="Ward J.M."/>
            <person name="Watanabe Y."/>
            <person name="Yazaki K."/>
            <person name="Yokoyama R."/>
            <person name="Yoshitake Y."/>
            <person name="Yotsui I."/>
            <person name="Zachgo S."/>
            <person name="Schmutz J."/>
        </authorList>
    </citation>
    <scope>NUCLEOTIDE SEQUENCE [LARGE SCALE GENOMIC DNA]</scope>
    <source>
        <strain evidence="2">Tak-1</strain>
    </source>
</reference>
<organism evidence="1 2">
    <name type="scientific">Marchantia polymorpha</name>
    <name type="common">Common liverwort</name>
    <name type="synonym">Marchantia aquatica</name>
    <dbReference type="NCBI Taxonomy" id="3197"/>
    <lineage>
        <taxon>Eukaryota</taxon>
        <taxon>Viridiplantae</taxon>
        <taxon>Streptophyta</taxon>
        <taxon>Embryophyta</taxon>
        <taxon>Marchantiophyta</taxon>
        <taxon>Marchantiopsida</taxon>
        <taxon>Marchantiidae</taxon>
        <taxon>Marchantiales</taxon>
        <taxon>Marchantiaceae</taxon>
        <taxon>Marchantia</taxon>
    </lineage>
</organism>
<evidence type="ECO:0000313" key="2">
    <source>
        <dbReference type="Proteomes" id="UP000244005"/>
    </source>
</evidence>
<protein>
    <submittedName>
        <fullName evidence="1">Uncharacterized protein</fullName>
    </submittedName>
</protein>
<proteinExistence type="predicted"/>
<keyword evidence="2" id="KW-1185">Reference proteome</keyword>
<dbReference type="AlphaFoldDB" id="A0A2R6XLP8"/>
<sequence>MRTMSAVNHEDDVRPCVVSARSMQSMSAINHEDDVRPCIVGAGSRDRRRLLALAFAKERRTMAAFYHGGIRLSYGVPETTTSLLQLLARASAREWGKRFFNMEGRKLTWFCPDPKIFGSGLPDHSDALGRRRSSSYCSYTDQVRLLARSSKRWRRPRAFET</sequence>